<sequence length="759" mass="85613">MTLTRETFDMRDDSRVHSTTSSQPWGSLAGDVQSSRRLWIWVLVIVVATIFAHGQGLACGYIWDDDAYVEQNKTLRTWQGLWLIWSSPESTPQYYPLVHTTFWIEYHLWGLWPAGYHATNIFLHAICSILIGRLLVRLQVPGAWLIALFFAVHPLHVESVAWITERKNVLSGVFYFLAATPLLECLGVLRNERDFSQQQMSPDSGVELFWKNWILAFVLFLAALLSKTVTCTLPAAALLVAWGVRGRLTWRDVKITAPFFVLGISMGMLTAYLEVTHVGATSEYVPLSFWDRLVLAGRIPWFYAWQIVWPQTLIFIYPKWLIDASQPVQWLYPLATLGVLLGTLLFRRQLGRGVFVGIAYFIGTLFPALGFFNVYPMRFSFVADHFAYLASLGIIALAGTGLTITWQAAARRFQWPSVVPILGMGLIVALLAFISRSQTEIYKDVWTLWSTTVQANPRATVAQANLGKLMLQKGDVQAALVHIEEAYRQDPILDTNLLNWMTAKIQLQQFPDVRDKLEELSQRLDPHAEFHRLMAMMFLGFNETSQAEKTFAEGVTRFPEDSSLAGDYGAFLIRRGKFAEAESQLLKATAIEPLNGQAWSDLGICLMQMNRPEEALEAFQMATQKSPSMAEGWKNLAQWYLQHGQPSKSLETMRLAHQKLPLDLSIVEEYAWQLTHGEMPAEQDAALARLILNQALTASAAGAQLRNGGLPTLLRLVQVFLASGDTIAAGQLVDRYLKLLPENDAQRLTVMELRKKLTQ</sequence>
<accession>A0A518GNH7</accession>
<gene>
    <name evidence="4" type="ORF">Spb1_21080</name>
</gene>
<keyword evidence="3" id="KW-0472">Membrane</keyword>
<dbReference type="InterPro" id="IPR019734">
    <property type="entry name" value="TPR_rpt"/>
</dbReference>
<dbReference type="PANTHER" id="PTHR44395">
    <property type="match status" value="1"/>
</dbReference>
<dbReference type="PANTHER" id="PTHR44395:SF1">
    <property type="entry name" value="PROTEIN O-MANNOSYL-TRANSFERASE TMTC3"/>
    <property type="match status" value="1"/>
</dbReference>
<feature type="compositionally biased region" description="Basic and acidic residues" evidence="2">
    <location>
        <begin position="1"/>
        <end position="16"/>
    </location>
</feature>
<organism evidence="4 5">
    <name type="scientific">Planctopirus ephydatiae</name>
    <dbReference type="NCBI Taxonomy" id="2528019"/>
    <lineage>
        <taxon>Bacteria</taxon>
        <taxon>Pseudomonadati</taxon>
        <taxon>Planctomycetota</taxon>
        <taxon>Planctomycetia</taxon>
        <taxon>Planctomycetales</taxon>
        <taxon>Planctomycetaceae</taxon>
        <taxon>Planctopirus</taxon>
    </lineage>
</organism>
<feature type="region of interest" description="Disordered" evidence="2">
    <location>
        <begin position="1"/>
        <end position="29"/>
    </location>
</feature>
<feature type="transmembrane region" description="Helical" evidence="3">
    <location>
        <begin position="38"/>
        <end position="63"/>
    </location>
</feature>
<feature type="transmembrane region" description="Helical" evidence="3">
    <location>
        <begin position="143"/>
        <end position="163"/>
    </location>
</feature>
<keyword evidence="1" id="KW-0802">TPR repeat</keyword>
<feature type="transmembrane region" description="Helical" evidence="3">
    <location>
        <begin position="418"/>
        <end position="435"/>
    </location>
</feature>
<feature type="transmembrane region" description="Helical" evidence="3">
    <location>
        <begin position="210"/>
        <end position="243"/>
    </location>
</feature>
<feature type="transmembrane region" description="Helical" evidence="3">
    <location>
        <begin position="116"/>
        <end position="136"/>
    </location>
</feature>
<feature type="transmembrane region" description="Helical" evidence="3">
    <location>
        <begin position="329"/>
        <end position="346"/>
    </location>
</feature>
<dbReference type="OrthoDB" id="9797765at2"/>
<keyword evidence="5" id="KW-1185">Reference proteome</keyword>
<feature type="transmembrane region" description="Helical" evidence="3">
    <location>
        <begin position="386"/>
        <end position="406"/>
    </location>
</feature>
<dbReference type="Pfam" id="PF13432">
    <property type="entry name" value="TPR_16"/>
    <property type="match status" value="1"/>
</dbReference>
<dbReference type="RefSeq" id="WP_145299127.1">
    <property type="nucleotide sequence ID" value="NZ_CP036299.1"/>
</dbReference>
<proteinExistence type="predicted"/>
<dbReference type="InterPro" id="IPR011990">
    <property type="entry name" value="TPR-like_helical_dom_sf"/>
</dbReference>
<dbReference type="SUPFAM" id="SSF48452">
    <property type="entry name" value="TPR-like"/>
    <property type="match status" value="2"/>
</dbReference>
<keyword evidence="3" id="KW-1133">Transmembrane helix</keyword>
<evidence type="ECO:0000256" key="3">
    <source>
        <dbReference type="SAM" id="Phobius"/>
    </source>
</evidence>
<evidence type="ECO:0000313" key="4">
    <source>
        <dbReference type="EMBL" id="QDV30180.1"/>
    </source>
</evidence>
<evidence type="ECO:0000256" key="2">
    <source>
        <dbReference type="SAM" id="MobiDB-lite"/>
    </source>
</evidence>
<dbReference type="PROSITE" id="PS50005">
    <property type="entry name" value="TPR"/>
    <property type="match status" value="1"/>
</dbReference>
<feature type="transmembrane region" description="Helical" evidence="3">
    <location>
        <begin position="255"/>
        <end position="273"/>
    </location>
</feature>
<evidence type="ECO:0000256" key="1">
    <source>
        <dbReference type="PROSITE-ProRule" id="PRU00339"/>
    </source>
</evidence>
<reference evidence="4 5" key="1">
    <citation type="submission" date="2019-02" db="EMBL/GenBank/DDBJ databases">
        <title>Deep-cultivation of Planctomycetes and their phenomic and genomic characterization uncovers novel biology.</title>
        <authorList>
            <person name="Wiegand S."/>
            <person name="Jogler M."/>
            <person name="Boedeker C."/>
            <person name="Pinto D."/>
            <person name="Vollmers J."/>
            <person name="Rivas-Marin E."/>
            <person name="Kohn T."/>
            <person name="Peeters S.H."/>
            <person name="Heuer A."/>
            <person name="Rast P."/>
            <person name="Oberbeckmann S."/>
            <person name="Bunk B."/>
            <person name="Jeske O."/>
            <person name="Meyerdierks A."/>
            <person name="Storesund J.E."/>
            <person name="Kallscheuer N."/>
            <person name="Luecker S."/>
            <person name="Lage O.M."/>
            <person name="Pohl T."/>
            <person name="Merkel B.J."/>
            <person name="Hornburger P."/>
            <person name="Mueller R.-W."/>
            <person name="Bruemmer F."/>
            <person name="Labrenz M."/>
            <person name="Spormann A.M."/>
            <person name="Op den Camp H."/>
            <person name="Overmann J."/>
            <person name="Amann R."/>
            <person name="Jetten M.S.M."/>
            <person name="Mascher T."/>
            <person name="Medema M.H."/>
            <person name="Devos D.P."/>
            <person name="Kaster A.-K."/>
            <person name="Ovreas L."/>
            <person name="Rohde M."/>
            <person name="Galperin M.Y."/>
            <person name="Jogler C."/>
        </authorList>
    </citation>
    <scope>NUCLEOTIDE SEQUENCE [LARGE SCALE GENOMIC DNA]</scope>
    <source>
        <strain evidence="4 5">Spb1</strain>
    </source>
</reference>
<name>A0A518GNH7_9PLAN</name>
<dbReference type="SMART" id="SM00028">
    <property type="entry name" value="TPR"/>
    <property type="match status" value="4"/>
</dbReference>
<evidence type="ECO:0000313" key="5">
    <source>
        <dbReference type="Proteomes" id="UP000315349"/>
    </source>
</evidence>
<dbReference type="EMBL" id="CP036299">
    <property type="protein sequence ID" value="QDV30180.1"/>
    <property type="molecule type" value="Genomic_DNA"/>
</dbReference>
<dbReference type="AlphaFoldDB" id="A0A518GNH7"/>
<dbReference type="Proteomes" id="UP000315349">
    <property type="component" value="Chromosome"/>
</dbReference>
<feature type="repeat" description="TPR" evidence="1">
    <location>
        <begin position="596"/>
        <end position="629"/>
    </location>
</feature>
<dbReference type="KEGG" id="peh:Spb1_21080"/>
<dbReference type="Gene3D" id="1.25.40.10">
    <property type="entry name" value="Tetratricopeptide repeat domain"/>
    <property type="match status" value="1"/>
</dbReference>
<feature type="transmembrane region" description="Helical" evidence="3">
    <location>
        <begin position="353"/>
        <end position="374"/>
    </location>
</feature>
<keyword evidence="3" id="KW-0812">Transmembrane</keyword>
<protein>
    <submittedName>
        <fullName evidence="4">Tetratricopeptide repeat protein</fullName>
    </submittedName>
</protein>